<sequence length="817" mass="84189">MAKPIVITLLGDESDLERSLNATGRDVSELGQRLATALQEATGEAADMGDAVADGVKKAAKETEGFGSKLKGAALLAGAGIAAALAGGLKEAMDREKGNDLLAAQVGATPEQAKTLGQAAGKIFSSGLGESMEEVNDGLKSLWQQGLVPAGATADEIAGIGSKLMDVAQIMGEDLGPTANAAGQMVKNGLVKNYVEAMDLLVRGTQVGVNKSEDFLDTMNEYSTQFRKIGMDGATAVGLMNQALQAGARDADVAADAVKEFTLQSLDLTKAGDAYKALGLDGEAMVKALAGGGPKAAEATRQIFDAMHKLKDPVELNTVSLGLFGTKAEDLGGALKAMDPTTAAKSLGDFKGAAEQAGNTLHDNTATRVTAFTRTVQTGIVDFIGSKVIPGLQWMGREFAPVADAAKTAFTDTIVPAAEKVADKFAPIAGAAKETFTDVVIPALVSTVEYTAPVVSALGDVAKWLWENRTPIGIVAGAITVLLLPALVAWGVTATTSAIANGIAWLTSTATAVSSSATQVLAHWAVVGGWLKAAGQAIASAAVVVGQWVLMGAQALLQAGRMALAWVIAMGPIALLVAAIVGLALIIWQNWESIKQWTIDAFNAVWDWVKTVFGWLVDLFLNFTGPGLLIQHWDTIKSATADAFRWVADKAQEGLDAVVGFFRSLPGRILGFIGDVGGAAVSIGRSIIDGLGSGLSKVAGFGQDIGSAVARAVKGAINGVVDLLNDAIPDRIGIGPVGVNLPRNPIPRIRAAGGPASGLTRVGERGPEWVRLPRDSTVIPNHAAPADGAGVVVNVRTNADPAEVGRAVAWALRTATR</sequence>
<feature type="transmembrane region" description="Helical" evidence="1">
    <location>
        <begin position="533"/>
        <end position="551"/>
    </location>
</feature>
<dbReference type="EMBL" id="BAAABX010000065">
    <property type="protein sequence ID" value="GAA0430940.1"/>
    <property type="molecule type" value="Genomic_DNA"/>
</dbReference>
<keyword evidence="1" id="KW-0812">Transmembrane</keyword>
<name>A0ABN0Z355_9ACTN</name>
<feature type="transmembrane region" description="Helical" evidence="1">
    <location>
        <begin position="504"/>
        <end position="527"/>
    </location>
</feature>
<organism evidence="3 4">
    <name type="scientific">Streptomyces luteireticuli</name>
    <dbReference type="NCBI Taxonomy" id="173858"/>
    <lineage>
        <taxon>Bacteria</taxon>
        <taxon>Bacillati</taxon>
        <taxon>Actinomycetota</taxon>
        <taxon>Actinomycetes</taxon>
        <taxon>Kitasatosporales</taxon>
        <taxon>Streptomycetaceae</taxon>
        <taxon>Streptomyces</taxon>
    </lineage>
</organism>
<feature type="transmembrane region" description="Helical" evidence="1">
    <location>
        <begin position="472"/>
        <end position="492"/>
    </location>
</feature>
<comment type="caution">
    <text evidence="3">The sequence shown here is derived from an EMBL/GenBank/DDBJ whole genome shotgun (WGS) entry which is preliminary data.</text>
</comment>
<feature type="transmembrane region" description="Helical" evidence="1">
    <location>
        <begin position="608"/>
        <end position="630"/>
    </location>
</feature>
<keyword evidence="4" id="KW-1185">Reference proteome</keyword>
<keyword evidence="1" id="KW-0472">Membrane</keyword>
<evidence type="ECO:0000256" key="1">
    <source>
        <dbReference type="SAM" id="Phobius"/>
    </source>
</evidence>
<reference evidence="3 4" key="1">
    <citation type="journal article" date="2019" name="Int. J. Syst. Evol. Microbiol.">
        <title>The Global Catalogue of Microorganisms (GCM) 10K type strain sequencing project: providing services to taxonomists for standard genome sequencing and annotation.</title>
        <authorList>
            <consortium name="The Broad Institute Genomics Platform"/>
            <consortium name="The Broad Institute Genome Sequencing Center for Infectious Disease"/>
            <person name="Wu L."/>
            <person name="Ma J."/>
        </authorList>
    </citation>
    <scope>NUCLEOTIDE SEQUENCE [LARGE SCALE GENOMIC DNA]</scope>
    <source>
        <strain evidence="3 4">JCM 4788</strain>
    </source>
</reference>
<dbReference type="Proteomes" id="UP001500879">
    <property type="component" value="Unassembled WGS sequence"/>
</dbReference>
<protein>
    <recommendedName>
        <fullName evidence="2">Phage tail tape measure protein domain-containing protein</fullName>
    </recommendedName>
</protein>
<dbReference type="InterPro" id="IPR010090">
    <property type="entry name" value="Phage_tape_meas"/>
</dbReference>
<feature type="transmembrane region" description="Helical" evidence="1">
    <location>
        <begin position="563"/>
        <end position="588"/>
    </location>
</feature>
<dbReference type="Pfam" id="PF10145">
    <property type="entry name" value="PhageMin_Tail"/>
    <property type="match status" value="1"/>
</dbReference>
<keyword evidence="1" id="KW-1133">Transmembrane helix</keyword>
<feature type="domain" description="Phage tail tape measure protein" evidence="2">
    <location>
        <begin position="127"/>
        <end position="325"/>
    </location>
</feature>
<evidence type="ECO:0000313" key="4">
    <source>
        <dbReference type="Proteomes" id="UP001500879"/>
    </source>
</evidence>
<evidence type="ECO:0000259" key="2">
    <source>
        <dbReference type="Pfam" id="PF10145"/>
    </source>
</evidence>
<evidence type="ECO:0000313" key="3">
    <source>
        <dbReference type="EMBL" id="GAA0430940.1"/>
    </source>
</evidence>
<accession>A0ABN0Z355</accession>
<dbReference type="RefSeq" id="WP_344031264.1">
    <property type="nucleotide sequence ID" value="NZ_BAAABX010000065.1"/>
</dbReference>
<proteinExistence type="predicted"/>
<gene>
    <name evidence="3" type="ORF">GCM10010357_60770</name>
</gene>